<dbReference type="PANTHER" id="PTHR43844:SF1">
    <property type="entry name" value="METHIONINE SYNTHASE"/>
    <property type="match status" value="1"/>
</dbReference>
<dbReference type="STRING" id="1684307.A0A316UEF7"/>
<feature type="compositionally biased region" description="Polar residues" evidence="1">
    <location>
        <begin position="1"/>
        <end position="12"/>
    </location>
</feature>
<evidence type="ECO:0000313" key="3">
    <source>
        <dbReference type="EMBL" id="PWN23274.1"/>
    </source>
</evidence>
<dbReference type="EMBL" id="KZ819322">
    <property type="protein sequence ID" value="PWN23274.1"/>
    <property type="molecule type" value="Genomic_DNA"/>
</dbReference>
<dbReference type="Pfam" id="PF01717">
    <property type="entry name" value="Meth_synt_2"/>
    <property type="match status" value="1"/>
</dbReference>
<dbReference type="Gene3D" id="3.20.20.210">
    <property type="match status" value="1"/>
</dbReference>
<dbReference type="OrthoDB" id="7772923at2759"/>
<dbReference type="GO" id="GO:0003871">
    <property type="term" value="F:5-methyltetrahydropteroyltriglutamate-homocysteine S-methyltransferase activity"/>
    <property type="evidence" value="ECO:0007669"/>
    <property type="project" value="InterPro"/>
</dbReference>
<dbReference type="CDD" id="cd03311">
    <property type="entry name" value="CIMS_C_terminal_like"/>
    <property type="match status" value="1"/>
</dbReference>
<gene>
    <name evidence="3" type="ORF">BCV69DRAFT_245773</name>
</gene>
<dbReference type="GO" id="GO:0008270">
    <property type="term" value="F:zinc ion binding"/>
    <property type="evidence" value="ECO:0007669"/>
    <property type="project" value="InterPro"/>
</dbReference>
<dbReference type="Proteomes" id="UP000245942">
    <property type="component" value="Unassembled WGS sequence"/>
</dbReference>
<reference evidence="3 4" key="1">
    <citation type="journal article" date="2018" name="Mol. Biol. Evol.">
        <title>Broad Genomic Sampling Reveals a Smut Pathogenic Ancestry of the Fungal Clade Ustilaginomycotina.</title>
        <authorList>
            <person name="Kijpornyongpan T."/>
            <person name="Mondo S.J."/>
            <person name="Barry K."/>
            <person name="Sandor L."/>
            <person name="Lee J."/>
            <person name="Lipzen A."/>
            <person name="Pangilinan J."/>
            <person name="LaButti K."/>
            <person name="Hainaut M."/>
            <person name="Henrissat B."/>
            <person name="Grigoriev I.V."/>
            <person name="Spatafora J.W."/>
            <person name="Aime M.C."/>
        </authorList>
    </citation>
    <scope>NUCLEOTIDE SEQUENCE [LARGE SCALE GENOMIC DNA]</scope>
    <source>
        <strain evidence="3 4">MCA 4718</strain>
    </source>
</reference>
<feature type="domain" description="Cobalamin-independent methionine synthase MetE C-terminal/archaeal" evidence="2">
    <location>
        <begin position="26"/>
        <end position="367"/>
    </location>
</feature>
<name>A0A316UEF7_9BASI</name>
<evidence type="ECO:0000256" key="1">
    <source>
        <dbReference type="SAM" id="MobiDB-lite"/>
    </source>
</evidence>
<sequence length="389" mass="42900">MSTSALPSSQPPQRLAANPPFRHEHVGSFLRPKALLEARAALAAGKISAADLRKVEDEHIKVHVERLLAEGVPDITDGEFRRQYFHIDFLKMLQGCDVKEGVLESSGKHVPPTMTVTGKIKHSKNIEVDNFNYLKTLVPAEQHANIKITIPSPTMLHFRGGRKGISQEAYPDLDDFFADLAAAYREEVQALYDAGCRYLQMDDTNLAYLTDPKMRQDAAARGEDVDALPSRYAKLINASFANRPEDMVIGIHLCKGNFKSQFFAAGSEEGYAPIAKALFGELNVDVYFLEWEDERSGKDFSALAGHLSENKTVVLGLVSTKLATMEDKAALVAKIHDAAKYAPGGLKQLAISGQCGFSSTHHGNAITEEDQYKKLRLLKEVAEEVWGSK</sequence>
<organism evidence="3 4">
    <name type="scientific">Pseudomicrostroma glucosiphilum</name>
    <dbReference type="NCBI Taxonomy" id="1684307"/>
    <lineage>
        <taxon>Eukaryota</taxon>
        <taxon>Fungi</taxon>
        <taxon>Dikarya</taxon>
        <taxon>Basidiomycota</taxon>
        <taxon>Ustilaginomycotina</taxon>
        <taxon>Exobasidiomycetes</taxon>
        <taxon>Microstromatales</taxon>
        <taxon>Microstromatales incertae sedis</taxon>
        <taxon>Pseudomicrostroma</taxon>
    </lineage>
</organism>
<proteinExistence type="predicted"/>
<dbReference type="GeneID" id="37011909"/>
<dbReference type="AlphaFoldDB" id="A0A316UEF7"/>
<keyword evidence="4" id="KW-1185">Reference proteome</keyword>
<dbReference type="InterPro" id="IPR038071">
    <property type="entry name" value="UROD/MetE-like_sf"/>
</dbReference>
<dbReference type="PANTHER" id="PTHR43844">
    <property type="entry name" value="METHIONINE SYNTHASE"/>
    <property type="match status" value="1"/>
</dbReference>
<dbReference type="RefSeq" id="XP_025350434.1">
    <property type="nucleotide sequence ID" value="XM_025490175.1"/>
</dbReference>
<evidence type="ECO:0000259" key="2">
    <source>
        <dbReference type="Pfam" id="PF01717"/>
    </source>
</evidence>
<dbReference type="InterPro" id="IPR002629">
    <property type="entry name" value="Met_Synth_C/arc"/>
</dbReference>
<accession>A0A316UEF7</accession>
<dbReference type="GO" id="GO:0009086">
    <property type="term" value="P:methionine biosynthetic process"/>
    <property type="evidence" value="ECO:0007669"/>
    <property type="project" value="InterPro"/>
</dbReference>
<dbReference type="SUPFAM" id="SSF51726">
    <property type="entry name" value="UROD/MetE-like"/>
    <property type="match status" value="1"/>
</dbReference>
<dbReference type="NCBIfam" id="NF005085">
    <property type="entry name" value="PRK06520.1"/>
    <property type="match status" value="1"/>
</dbReference>
<feature type="region of interest" description="Disordered" evidence="1">
    <location>
        <begin position="1"/>
        <end position="20"/>
    </location>
</feature>
<protein>
    <submittedName>
        <fullName evidence="3">UROD/MetE-like protein</fullName>
    </submittedName>
</protein>
<evidence type="ECO:0000313" key="4">
    <source>
        <dbReference type="Proteomes" id="UP000245942"/>
    </source>
</evidence>